<dbReference type="Gene3D" id="3.90.350.10">
    <property type="entry name" value="Transposase Inhibitor Protein From Tn5, Chain A, domain 1"/>
    <property type="match status" value="1"/>
</dbReference>
<comment type="caution">
    <text evidence="1">The sequence shown here is derived from an EMBL/GenBank/DDBJ whole genome shotgun (WGS) entry which is preliminary data.</text>
</comment>
<proteinExistence type="predicted"/>
<protein>
    <submittedName>
        <fullName evidence="1">Uncharacterized protein</fullName>
    </submittedName>
</protein>
<name>A0A161YCU5_9GAMM</name>
<gene>
    <name evidence="1" type="ORF">N482_04525</name>
</gene>
<reference evidence="1 2" key="1">
    <citation type="submission" date="2013-07" db="EMBL/GenBank/DDBJ databases">
        <title>Comparative Genomic and Metabolomic Analysis of Twelve Strains of Pseudoalteromonas luteoviolacea.</title>
        <authorList>
            <person name="Vynne N.G."/>
            <person name="Mansson M."/>
            <person name="Gram L."/>
        </authorList>
    </citation>
    <scope>NUCLEOTIDE SEQUENCE [LARGE SCALE GENOMIC DNA]</scope>
    <source>
        <strain evidence="1 2">NCIMB 1942</strain>
    </source>
</reference>
<dbReference type="PANTHER" id="PTHR37319">
    <property type="entry name" value="TRANSPOSASE"/>
    <property type="match status" value="1"/>
</dbReference>
<dbReference type="InterPro" id="IPR047768">
    <property type="entry name" value="Tn5p-like"/>
</dbReference>
<evidence type="ECO:0000313" key="1">
    <source>
        <dbReference type="EMBL" id="KZN57770.1"/>
    </source>
</evidence>
<dbReference type="AlphaFoldDB" id="A0A161YCU5"/>
<dbReference type="Proteomes" id="UP000076587">
    <property type="component" value="Unassembled WGS sequence"/>
</dbReference>
<dbReference type="PATRIC" id="fig|1365253.3.peg.570"/>
<dbReference type="SUPFAM" id="SSF53098">
    <property type="entry name" value="Ribonuclease H-like"/>
    <property type="match status" value="1"/>
</dbReference>
<dbReference type="EMBL" id="AUXT01000024">
    <property type="protein sequence ID" value="KZN57770.1"/>
    <property type="molecule type" value="Genomic_DNA"/>
</dbReference>
<dbReference type="InterPro" id="IPR012337">
    <property type="entry name" value="RNaseH-like_sf"/>
</dbReference>
<organism evidence="1 2">
    <name type="scientific">Pseudoalteromonas luteoviolacea NCIMB 1942</name>
    <dbReference type="NCBI Taxonomy" id="1365253"/>
    <lineage>
        <taxon>Bacteria</taxon>
        <taxon>Pseudomonadati</taxon>
        <taxon>Pseudomonadota</taxon>
        <taxon>Gammaproteobacteria</taxon>
        <taxon>Alteromonadales</taxon>
        <taxon>Pseudoalteromonadaceae</taxon>
        <taxon>Pseudoalteromonas</taxon>
    </lineage>
</organism>
<dbReference type="PANTHER" id="PTHR37319:SF1">
    <property type="entry name" value="TRANSPOSASE TN5 DIMERISATION DOMAIN-CONTAINING PROTEIN"/>
    <property type="match status" value="1"/>
</dbReference>
<sequence>MESRHYYARKATPTCQSPLKEKESYKWEFASQAMAKRLQAQISKVISVCEREADIYEYLQYKLHEQQRFIVRSMQSRHIEEGEDKLYTFASELKGAGTNYIEIAQKGDRKSRTATLDITFAPVTLNYVGCAERNNPDRGLNWYLLTSEPVTNKEEALEIIKYR</sequence>
<evidence type="ECO:0000313" key="2">
    <source>
        <dbReference type="Proteomes" id="UP000076587"/>
    </source>
</evidence>
<accession>A0A161YCU5</accession>